<dbReference type="Proteomes" id="UP000886520">
    <property type="component" value="Chromosome 17"/>
</dbReference>
<comment type="caution">
    <text evidence="1">The sequence shown here is derived from an EMBL/GenBank/DDBJ whole genome shotgun (WGS) entry which is preliminary data.</text>
</comment>
<gene>
    <name evidence="1" type="ORF">GOP47_0017863</name>
</gene>
<dbReference type="AlphaFoldDB" id="A0A9D4UGF3"/>
<protein>
    <submittedName>
        <fullName evidence="1">Uncharacterized protein</fullName>
    </submittedName>
</protein>
<name>A0A9D4UGF3_ADICA</name>
<sequence length="310" mass="35122">MAMVSGMPVFSHSLPRWMHYKGARCLGPQGDLAYQLDDGFSSFILPLPPPPVLFPRKNLSRKFAVLLMRSAYDAADELDFIAMDKFQMKFWKLRQSEVEPYTLQYRPLNVKYGDLTDPLYFDFISFAQFATISNEMKNGQYVFQERNGANGELQTVRRDASSLTNSQLPQAFTRRAGNLIYSRLLQGFEGESFNVPRPCPPKSDSTCLAEGISKLLQLFVDQGYALNANVEEVKIDKMANDLKLRIRLLGSSTLWGMRTLASRRASVLNNFDALAVKAFLEASSRSASFNIHFTDTYKEEIWTVGNSDQL</sequence>
<evidence type="ECO:0000313" key="1">
    <source>
        <dbReference type="EMBL" id="KAI5067335.1"/>
    </source>
</evidence>
<reference evidence="1" key="1">
    <citation type="submission" date="2021-01" db="EMBL/GenBank/DDBJ databases">
        <title>Adiantum capillus-veneris genome.</title>
        <authorList>
            <person name="Fang Y."/>
            <person name="Liao Q."/>
        </authorList>
    </citation>
    <scope>NUCLEOTIDE SEQUENCE</scope>
    <source>
        <strain evidence="1">H3</strain>
        <tissue evidence="1">Leaf</tissue>
    </source>
</reference>
<dbReference type="EMBL" id="JABFUD020000017">
    <property type="protein sequence ID" value="KAI5067335.1"/>
    <property type="molecule type" value="Genomic_DNA"/>
</dbReference>
<organism evidence="1 2">
    <name type="scientific">Adiantum capillus-veneris</name>
    <name type="common">Maidenhair fern</name>
    <dbReference type="NCBI Taxonomy" id="13818"/>
    <lineage>
        <taxon>Eukaryota</taxon>
        <taxon>Viridiplantae</taxon>
        <taxon>Streptophyta</taxon>
        <taxon>Embryophyta</taxon>
        <taxon>Tracheophyta</taxon>
        <taxon>Polypodiopsida</taxon>
        <taxon>Polypodiidae</taxon>
        <taxon>Polypodiales</taxon>
        <taxon>Pteridineae</taxon>
        <taxon>Pteridaceae</taxon>
        <taxon>Vittarioideae</taxon>
        <taxon>Adiantum</taxon>
    </lineage>
</organism>
<accession>A0A9D4UGF3</accession>
<evidence type="ECO:0000313" key="2">
    <source>
        <dbReference type="Proteomes" id="UP000886520"/>
    </source>
</evidence>
<keyword evidence="2" id="KW-1185">Reference proteome</keyword>
<proteinExistence type="predicted"/>
<dbReference type="OrthoDB" id="44749at2759"/>